<name>A0A5J4VNE3_9EUKA</name>
<organism evidence="1 2">
    <name type="scientific">Streblomastix strix</name>
    <dbReference type="NCBI Taxonomy" id="222440"/>
    <lineage>
        <taxon>Eukaryota</taxon>
        <taxon>Metamonada</taxon>
        <taxon>Preaxostyla</taxon>
        <taxon>Oxymonadida</taxon>
        <taxon>Streblomastigidae</taxon>
        <taxon>Streblomastix</taxon>
    </lineage>
</organism>
<dbReference type="InterPro" id="IPR016024">
    <property type="entry name" value="ARM-type_fold"/>
</dbReference>
<comment type="caution">
    <text evidence="1">The sequence shown here is derived from an EMBL/GenBank/DDBJ whole genome shotgun (WGS) entry which is preliminary data.</text>
</comment>
<evidence type="ECO:0000313" key="2">
    <source>
        <dbReference type="Proteomes" id="UP000324800"/>
    </source>
</evidence>
<dbReference type="Proteomes" id="UP000324800">
    <property type="component" value="Unassembled WGS sequence"/>
</dbReference>
<protein>
    <submittedName>
        <fullName evidence="1">Uncharacterized protein</fullName>
    </submittedName>
</protein>
<gene>
    <name evidence="1" type="ORF">EZS28_020466</name>
</gene>
<reference evidence="1 2" key="1">
    <citation type="submission" date="2019-03" db="EMBL/GenBank/DDBJ databases">
        <title>Single cell metagenomics reveals metabolic interactions within the superorganism composed of flagellate Streblomastix strix and complex community of Bacteroidetes bacteria on its surface.</title>
        <authorList>
            <person name="Treitli S.C."/>
            <person name="Kolisko M."/>
            <person name="Husnik F."/>
            <person name="Keeling P."/>
            <person name="Hampl V."/>
        </authorList>
    </citation>
    <scope>NUCLEOTIDE SEQUENCE [LARGE SCALE GENOMIC DNA]</scope>
    <source>
        <strain evidence="1">ST1C</strain>
    </source>
</reference>
<dbReference type="EMBL" id="SNRW01005968">
    <property type="protein sequence ID" value="KAA6384004.1"/>
    <property type="molecule type" value="Genomic_DNA"/>
</dbReference>
<evidence type="ECO:0000313" key="1">
    <source>
        <dbReference type="EMBL" id="KAA6384004.1"/>
    </source>
</evidence>
<sequence length="142" mass="16452">MLRITIKIIGSMINGGIKDNNSEHPYFQSIISINGENKIFSLFQRKDIDSYIRNIAAISIGRLFKFQILPETMKQLIIDHLKSITSDHDEWTRSASIYAIDYLAQNKDNYTEIMKGFDPLAVIQDLALPIIRNEEERKQIQH</sequence>
<dbReference type="AlphaFoldDB" id="A0A5J4VNE3"/>
<accession>A0A5J4VNE3</accession>
<proteinExistence type="predicted"/>
<dbReference type="Gene3D" id="1.25.10.10">
    <property type="entry name" value="Leucine-rich Repeat Variant"/>
    <property type="match status" value="1"/>
</dbReference>
<feature type="non-terminal residue" evidence="1">
    <location>
        <position position="142"/>
    </location>
</feature>
<dbReference type="SUPFAM" id="SSF48371">
    <property type="entry name" value="ARM repeat"/>
    <property type="match status" value="1"/>
</dbReference>
<dbReference type="InterPro" id="IPR011989">
    <property type="entry name" value="ARM-like"/>
</dbReference>